<feature type="region of interest" description="Disordered" evidence="4">
    <location>
        <begin position="404"/>
        <end position="430"/>
    </location>
</feature>
<dbReference type="GO" id="GO:0005634">
    <property type="term" value="C:nucleus"/>
    <property type="evidence" value="ECO:0007669"/>
    <property type="project" value="TreeGrafter"/>
</dbReference>
<dbReference type="PANTHER" id="PTHR12197">
    <property type="entry name" value="HISTONE-LYSINE N-METHYLTRANSFERASE SMYD"/>
    <property type="match status" value="1"/>
</dbReference>
<evidence type="ECO:0000256" key="1">
    <source>
        <dbReference type="ARBA" id="ARBA00022723"/>
    </source>
</evidence>
<dbReference type="OrthoDB" id="265717at2759"/>
<sequence length="1879" mass="196932">MMANRECLLTGVELRNLENKGLGVVASSSISLGTVAIKERPYATSLLPQCGPVTCRTCFRSIRAASKSLQRCRRCGAAYYCSYKCASLDRRPHRDSGECWLYDNAAGLSLAAPAGLQREAVLALRHLAAATSAQPATATAVATTAATTTTGTAPPLPGSPTSQPDLSCHDALLAAGSALERELVGWQAAAVASIAVRLPHGAEEPEDRDEAPAVLPLEKLAEAAVAQAAVLAEAAGLGRGLGLLGAMLARAAVAGRAAAAAHTRAIQRRALRKQQREQRRQERQQEDGAPAGKGGGVRGVMLPLTVAPAETEAAVETAAKAHPAAAAPIPLGSSESSYESSSSSDDGAGAAAPRRDRRRCPLSRPGVQHTLRSVLQLQSVLAAWPCNCPLTSAGSASIGADFDEGENGCGPHGGSRRRSQPQDASGAAATETAAVRAVSTAARALATVLTNALEVALHPPFAAGLIGASRAAGAGGAVTAAGPLDFPLALYRNSCRLNHSCRPTATYHFRSRGQISVRLIADLRAGAEVTVSYIDLALPRSRRRNQLRDKYGFGCGCERCGGGDSGAPPITATADSHKPGISPTASTNPTESTALNADRLLSACGTVPVPGADESEKADGSYGDRLEGVSAGGVPAEAGGKQLARCIQRSGNGVMLAAGGADADCSIMLQPPSHASPACKKKERKDAEERAGHAAGQEGPVSAATATITATTAAAVATAATSLSLEQRLQLVVRDCGDLLLQGKPTSLSDGQLPAEPVYAALIHSLDKLLAEAQIQATAEAEAPSAPGGSAAARKPTGAAGSGGLAFHPQHAACLDAYTLLASAARRCARVATAAAATTTTGAHDYRPRSQPQLQNDTRALGGGGDRPEGKVEMVVDLSSGTDRQMEDDGARLHDVAPPELRVVGWWMRAVCASLAGVAAAERLLAADPALLQMAAASWSDAASTACEMLSALFGAAAATECRPKAVAVAVATTATSATTGSAAGVPVAGPCALLHRVWNPSPAAMAQPAQSAMDRSEQLGNGSIAGRRAGTGTASSAITENGSQPARSGGDRPGSDGDGGGDGGGAQARDGINWTRAALVEAVRVALAAERSALGECCPPKLTRQYRYAAMAGSAHPFHPPQSRYREERHQGYNQHRHRHYRHGNGNDSEHPAAENSQRPDAATDGGDSGSDGRELRLKQRLPGRGNGPIPGGSLQGRRPRLEDEEGRLRDGDVKRSGGGRGGEGAAGGSELGGHDERRRERTARSGRCEEDTSGRARVSREDCERSRWRSSERTEQELKRDDEKWTKTRSIRDSGPESEVDRRRDDTWSDRNRDPDRNQDSIALSWDPDHDRARCDEHFLDYREGCEGVRTEQHRKSQCGREFSTEGGRDRDYAYGGGGEGRRRALYEYKCAQRPGSACELERAREGERERDSCGNRGLTSDWPPKNGPNQWQHYGRSTEDRSRHPWRDRDHRAPPRERPGGGSGRELAAQQWEGGASPSRHKGQLRSRSGDGGGDFRPREHDRGSSGGGNDARSQRLSSPPRQADRAAAAAAADDCCLGGALRIRSRPSSRSPARSRSRSRCRCARSPSRDGSPWAPQGSLGVQQRHQQQRRLDGAVQELERQIAKLGHSPRRRQRPSEEDVNGSGGNDGGNAKRRRIAESEPIPQPAAAFAASATAGAANPGGVKEVGSSVPMAAAEDTLPGGIHWRHYTAPKATAAACAALFRECHRLDEQIHDGLGSVRRRRLPVAPAVAVAAINDWLGICASTSIKKLPPSPLDDAVAGASRVLVTPWRLATSCNAVGVAEPVKYMGGDSSAAAVVVAVEATAGVAAVAAGHCLARVQLLLRLLLGETHGACEAAHFLPFFVRHLPYEVASELTQLAYTLLSREHMPHVPMN</sequence>
<feature type="compositionally biased region" description="Basic and acidic residues" evidence="4">
    <location>
        <begin position="1365"/>
        <end position="1375"/>
    </location>
</feature>
<feature type="compositionally biased region" description="Basic and acidic residues" evidence="4">
    <location>
        <begin position="1208"/>
        <end position="1217"/>
    </location>
</feature>
<feature type="compositionally biased region" description="Basic and acidic residues" evidence="4">
    <location>
        <begin position="1234"/>
        <end position="1321"/>
    </location>
</feature>
<feature type="region of interest" description="Disordered" evidence="4">
    <location>
        <begin position="672"/>
        <end position="700"/>
    </location>
</feature>
<evidence type="ECO:0000313" key="8">
    <source>
        <dbReference type="EMBL" id="GIM09547.1"/>
    </source>
</evidence>
<feature type="compositionally biased region" description="Low complexity" evidence="4">
    <location>
        <begin position="326"/>
        <end position="352"/>
    </location>
</feature>
<dbReference type="GO" id="GO:0008270">
    <property type="term" value="F:zinc ion binding"/>
    <property type="evidence" value="ECO:0007669"/>
    <property type="project" value="UniProtKB-KW"/>
</dbReference>
<evidence type="ECO:0000256" key="3">
    <source>
        <dbReference type="ARBA" id="ARBA00022833"/>
    </source>
</evidence>
<evidence type="ECO:0000259" key="6">
    <source>
        <dbReference type="Pfam" id="PF01753"/>
    </source>
</evidence>
<proteinExistence type="predicted"/>
<dbReference type="PANTHER" id="PTHR12197:SF251">
    <property type="entry name" value="EG:BACR7C10.4 PROTEIN"/>
    <property type="match status" value="1"/>
</dbReference>
<evidence type="ECO:0000313" key="10">
    <source>
        <dbReference type="Proteomes" id="UP000747110"/>
    </source>
</evidence>
<keyword evidence="2" id="KW-0863">Zinc-finger</keyword>
<feature type="compositionally biased region" description="Gly residues" evidence="4">
    <location>
        <begin position="1218"/>
        <end position="1233"/>
    </location>
</feature>
<name>A0A8J4GLG4_9CHLO</name>
<feature type="compositionally biased region" description="Gly residues" evidence="4">
    <location>
        <begin position="1057"/>
        <end position="1067"/>
    </location>
</feature>
<keyword evidence="3" id="KW-0862">Zinc</keyword>
<feature type="compositionally biased region" description="Polar residues" evidence="4">
    <location>
        <begin position="1033"/>
        <end position="1046"/>
    </location>
</feature>
<dbReference type="SUPFAM" id="SSF82199">
    <property type="entry name" value="SET domain"/>
    <property type="match status" value="1"/>
</dbReference>
<accession>A0A8J4GLG4</accession>
<evidence type="ECO:0000256" key="2">
    <source>
        <dbReference type="ARBA" id="ARBA00022771"/>
    </source>
</evidence>
<feature type="domain" description="SET" evidence="5">
    <location>
        <begin position="495"/>
        <end position="533"/>
    </location>
</feature>
<feature type="compositionally biased region" description="Basic and acidic residues" evidence="4">
    <location>
        <begin position="1439"/>
        <end position="1462"/>
    </location>
</feature>
<feature type="compositionally biased region" description="Low complexity" evidence="4">
    <location>
        <begin position="1529"/>
        <end position="1538"/>
    </location>
</feature>
<gene>
    <name evidence="7" type="ORF">Vretifemale_14006</name>
    <name evidence="8" type="ORF">Vretimale_13404</name>
</gene>
<dbReference type="InterPro" id="IPR001214">
    <property type="entry name" value="SET_dom"/>
</dbReference>
<feature type="compositionally biased region" description="Gly residues" evidence="4">
    <location>
        <begin position="1186"/>
        <end position="1196"/>
    </location>
</feature>
<keyword evidence="10" id="KW-1185">Reference proteome</keyword>
<feature type="region of interest" description="Disordered" evidence="4">
    <location>
        <begin position="326"/>
        <end position="365"/>
    </location>
</feature>
<feature type="compositionally biased region" description="Basic and acidic residues" evidence="4">
    <location>
        <begin position="614"/>
        <end position="627"/>
    </location>
</feature>
<feature type="region of interest" description="Disordered" evidence="4">
    <location>
        <begin position="606"/>
        <end position="629"/>
    </location>
</feature>
<evidence type="ECO:0000313" key="9">
    <source>
        <dbReference type="Proteomes" id="UP000722791"/>
    </source>
</evidence>
<organism evidence="8 9">
    <name type="scientific">Volvox reticuliferus</name>
    <dbReference type="NCBI Taxonomy" id="1737510"/>
    <lineage>
        <taxon>Eukaryota</taxon>
        <taxon>Viridiplantae</taxon>
        <taxon>Chlorophyta</taxon>
        <taxon>core chlorophytes</taxon>
        <taxon>Chlorophyceae</taxon>
        <taxon>CS clade</taxon>
        <taxon>Chlamydomonadales</taxon>
        <taxon>Volvocaceae</taxon>
        <taxon>Volvox</taxon>
    </lineage>
</organism>
<feature type="compositionally biased region" description="Basic and acidic residues" evidence="4">
    <location>
        <begin position="1497"/>
        <end position="1507"/>
    </location>
</feature>
<feature type="region of interest" description="Disordered" evidence="4">
    <location>
        <begin position="1396"/>
        <end position="1637"/>
    </location>
</feature>
<feature type="compositionally biased region" description="Low complexity" evidence="4">
    <location>
        <begin position="780"/>
        <end position="793"/>
    </location>
</feature>
<dbReference type="InterPro" id="IPR046341">
    <property type="entry name" value="SET_dom_sf"/>
</dbReference>
<dbReference type="Proteomes" id="UP000722791">
    <property type="component" value="Unassembled WGS sequence"/>
</dbReference>
<dbReference type="InterPro" id="IPR002893">
    <property type="entry name" value="Znf_MYND"/>
</dbReference>
<dbReference type="Pfam" id="PF01753">
    <property type="entry name" value="zf-MYND"/>
    <property type="match status" value="1"/>
</dbReference>
<dbReference type="CDD" id="cd20071">
    <property type="entry name" value="SET_SMYD"/>
    <property type="match status" value="1"/>
</dbReference>
<dbReference type="Gene3D" id="2.170.270.10">
    <property type="entry name" value="SET domain"/>
    <property type="match status" value="1"/>
</dbReference>
<comment type="caution">
    <text evidence="8">The sequence shown here is derived from an EMBL/GenBank/DDBJ whole genome shotgun (WGS) entry which is preliminary data.</text>
</comment>
<dbReference type="Pfam" id="PF00856">
    <property type="entry name" value="SET"/>
    <property type="match status" value="1"/>
</dbReference>
<feature type="compositionally biased region" description="Basic and acidic residues" evidence="4">
    <location>
        <begin position="1594"/>
        <end position="1607"/>
    </location>
</feature>
<feature type="region of interest" description="Disordered" evidence="4">
    <location>
        <begin position="780"/>
        <end position="802"/>
    </location>
</feature>
<feature type="region of interest" description="Disordered" evidence="4">
    <location>
        <begin position="1115"/>
        <end position="1331"/>
    </location>
</feature>
<feature type="region of interest" description="Disordered" evidence="4">
    <location>
        <begin position="568"/>
        <end position="591"/>
    </location>
</feature>
<feature type="compositionally biased region" description="Basic residues" evidence="4">
    <location>
        <begin position="1547"/>
        <end position="1567"/>
    </location>
</feature>
<reference evidence="8" key="1">
    <citation type="journal article" date="2021" name="Proc. Natl. Acad. Sci. U.S.A.">
        <title>Three genomes in the algal genus Volvox reveal the fate of a haploid sex-determining region after a transition to homothallism.</title>
        <authorList>
            <person name="Yamamoto K."/>
            <person name="Hamaji T."/>
            <person name="Kawai-Toyooka H."/>
            <person name="Matsuzaki R."/>
            <person name="Takahashi F."/>
            <person name="Nishimura Y."/>
            <person name="Kawachi M."/>
            <person name="Noguchi H."/>
            <person name="Minakuchi Y."/>
            <person name="Umen J.G."/>
            <person name="Toyoda A."/>
            <person name="Nozaki H."/>
        </authorList>
    </citation>
    <scope>NUCLEOTIDE SEQUENCE</scope>
    <source>
        <strain evidence="8">NIES-3785</strain>
        <strain evidence="7">NIES-3786</strain>
    </source>
</reference>
<feature type="region of interest" description="Disordered" evidence="4">
    <location>
        <begin position="1353"/>
        <end position="1382"/>
    </location>
</feature>
<dbReference type="EMBL" id="BNCQ01000031">
    <property type="protein sequence ID" value="GIM09547.1"/>
    <property type="molecule type" value="Genomic_DNA"/>
</dbReference>
<dbReference type="EMBL" id="BNCP01000033">
    <property type="protein sequence ID" value="GIL85501.1"/>
    <property type="molecule type" value="Genomic_DNA"/>
</dbReference>
<feature type="region of interest" description="Disordered" evidence="4">
    <location>
        <begin position="839"/>
        <end position="871"/>
    </location>
</feature>
<protein>
    <recommendedName>
        <fullName evidence="11">SET domain-containing protein</fullName>
    </recommendedName>
</protein>
<feature type="compositionally biased region" description="Basic and acidic residues" evidence="4">
    <location>
        <begin position="274"/>
        <end position="286"/>
    </location>
</feature>
<feature type="compositionally biased region" description="Basic and acidic residues" evidence="4">
    <location>
        <begin position="1402"/>
        <end position="1416"/>
    </location>
</feature>
<evidence type="ECO:0008006" key="11">
    <source>
        <dbReference type="Google" id="ProtNLM"/>
    </source>
</evidence>
<feature type="region of interest" description="Disordered" evidence="4">
    <location>
        <begin position="145"/>
        <end position="164"/>
    </location>
</feature>
<dbReference type="Proteomes" id="UP000747110">
    <property type="component" value="Unassembled WGS sequence"/>
</dbReference>
<dbReference type="InterPro" id="IPR050869">
    <property type="entry name" value="H3K4_H4K5_MeTrfase"/>
</dbReference>
<evidence type="ECO:0000313" key="7">
    <source>
        <dbReference type="EMBL" id="GIL85501.1"/>
    </source>
</evidence>
<feature type="region of interest" description="Disordered" evidence="4">
    <location>
        <begin position="1006"/>
        <end position="1070"/>
    </location>
</feature>
<feature type="domain" description="MYND-type" evidence="6">
    <location>
        <begin position="55"/>
        <end position="94"/>
    </location>
</feature>
<feature type="region of interest" description="Disordered" evidence="4">
    <location>
        <begin position="265"/>
        <end position="299"/>
    </location>
</feature>
<evidence type="ECO:0000259" key="5">
    <source>
        <dbReference type="Pfam" id="PF00856"/>
    </source>
</evidence>
<evidence type="ECO:0000256" key="4">
    <source>
        <dbReference type="SAM" id="MobiDB-lite"/>
    </source>
</evidence>
<keyword evidence="1" id="KW-0479">Metal-binding</keyword>